<keyword evidence="2" id="KW-0808">Transferase</keyword>
<accession>A0A3B4TZG9</accession>
<reference evidence="9" key="1">
    <citation type="submission" date="2025-08" db="UniProtKB">
        <authorList>
            <consortium name="Ensembl"/>
        </authorList>
    </citation>
    <scope>IDENTIFICATION</scope>
</reference>
<evidence type="ECO:0000256" key="4">
    <source>
        <dbReference type="ARBA" id="ARBA00022777"/>
    </source>
</evidence>
<dbReference type="GO" id="GO:0004674">
    <property type="term" value="F:protein serine/threonine kinase activity"/>
    <property type="evidence" value="ECO:0007669"/>
    <property type="project" value="UniProtKB-KW"/>
</dbReference>
<evidence type="ECO:0000256" key="3">
    <source>
        <dbReference type="ARBA" id="ARBA00022741"/>
    </source>
</evidence>
<keyword evidence="5 6" id="KW-0067">ATP-binding</keyword>
<dbReference type="PANTHER" id="PTHR24058">
    <property type="entry name" value="DUAL SPECIFICITY PROTEIN KINASE"/>
    <property type="match status" value="1"/>
</dbReference>
<dbReference type="GO" id="GO:0042771">
    <property type="term" value="P:intrinsic apoptotic signaling pathway in response to DNA damage by p53 class mediator"/>
    <property type="evidence" value="ECO:0007669"/>
    <property type="project" value="TreeGrafter"/>
</dbReference>
<dbReference type="GO" id="GO:0003713">
    <property type="term" value="F:transcription coactivator activity"/>
    <property type="evidence" value="ECO:0007669"/>
    <property type="project" value="TreeGrafter"/>
</dbReference>
<dbReference type="GO" id="GO:0016605">
    <property type="term" value="C:PML body"/>
    <property type="evidence" value="ECO:0007669"/>
    <property type="project" value="TreeGrafter"/>
</dbReference>
<feature type="region of interest" description="Disordered" evidence="7">
    <location>
        <begin position="693"/>
        <end position="730"/>
    </location>
</feature>
<dbReference type="GO" id="GO:0007224">
    <property type="term" value="P:smoothened signaling pathway"/>
    <property type="evidence" value="ECO:0007669"/>
    <property type="project" value="TreeGrafter"/>
</dbReference>
<evidence type="ECO:0000256" key="6">
    <source>
        <dbReference type="PROSITE-ProRule" id="PRU10141"/>
    </source>
</evidence>
<dbReference type="GO" id="GO:0005524">
    <property type="term" value="F:ATP binding"/>
    <property type="evidence" value="ECO:0007669"/>
    <property type="project" value="UniProtKB-UniRule"/>
</dbReference>
<sequence>RKSYIGNTGTGKAVTETADETDKKPPGINKETFPVSVCLKNQQLQIEKYDVLSGNVSNYLIQRVLGRGSFGQVVQCINLDTKEKVAIKIMRKDESWAAKREVIILNRLKKLDRDKNNLIKFTEQFEDKGHVCLVFEILDISIEDLIQRMTFKPLHLSEIRVIAQQMLVALDALKSLGLVHADIKPDNIMLVDHQLQPFKVKLIDFGMAVPISKVRTGTMIQIPGYRAPEVMLGLPLTEAVDMWGLGCILAFMYLGQDPYPLHCKLEVLRVIIQMQGQPNDHMLNSGIHTRDYFSKDQDSPSPSWMLKTECIFPCCKNQGSITNRALSHPKLFLNGYLQIEKYDVLSGKQSGYLIKKFLGMGAFGQVVQCIKLDTKEKMAVKIVRKDETWVGKREVTMLEKLRKLDQDKNNLIKFTEHFEHKGHVCIAFEMLDLSVEDLIEKTSSKPLYLSEIRVITQQMLVALDALKSIGLAHGDIKPDNIMLVNHQLQPFKVKLIDFGLAIPISKIQPGTVIQTIGYRAPEVMLGLPLTEAVDMWGLGCILAFMYLGQDPYPLHCRLEVMRVIMQMQGQPNDRMLNSGIYTKDLFSKDQDSPSPSWRLKTECVFPCCKNQGSMTNLRRGSSYTFNSVDDMANVHFEVQDTSENNTQDFLGLLKRMLHVDPEKRITPSEALGHCFISMKHLPSDANPNPHMSSHMDEANNTCPNSGADKETVTCTNDNSPHTAGLDEDTCSNSRARATQLLLTIITDHQGKLT</sequence>
<dbReference type="InterPro" id="IPR008271">
    <property type="entry name" value="Ser/Thr_kinase_AS"/>
</dbReference>
<dbReference type="InterPro" id="IPR050494">
    <property type="entry name" value="Ser_Thr_dual-spec_kinase"/>
</dbReference>
<dbReference type="GO" id="GO:0004713">
    <property type="term" value="F:protein tyrosine kinase activity"/>
    <property type="evidence" value="ECO:0007669"/>
    <property type="project" value="TreeGrafter"/>
</dbReference>
<feature type="compositionally biased region" description="Polar residues" evidence="7">
    <location>
        <begin position="712"/>
        <end position="721"/>
    </location>
</feature>
<evidence type="ECO:0000313" key="10">
    <source>
        <dbReference type="Proteomes" id="UP000261420"/>
    </source>
</evidence>
<dbReference type="GO" id="GO:0046332">
    <property type="term" value="F:SMAD binding"/>
    <property type="evidence" value="ECO:0007669"/>
    <property type="project" value="TreeGrafter"/>
</dbReference>
<dbReference type="InterPro" id="IPR017441">
    <property type="entry name" value="Protein_kinase_ATP_BS"/>
</dbReference>
<keyword evidence="4" id="KW-0418">Kinase</keyword>
<dbReference type="SMART" id="SM00220">
    <property type="entry name" value="S_TKc"/>
    <property type="match status" value="2"/>
</dbReference>
<dbReference type="GO" id="GO:0005737">
    <property type="term" value="C:cytoplasm"/>
    <property type="evidence" value="ECO:0007669"/>
    <property type="project" value="TreeGrafter"/>
</dbReference>
<dbReference type="PROSITE" id="PS00107">
    <property type="entry name" value="PROTEIN_KINASE_ATP"/>
    <property type="match status" value="1"/>
</dbReference>
<dbReference type="PROSITE" id="PS00108">
    <property type="entry name" value="PROTEIN_KINASE_ST"/>
    <property type="match status" value="1"/>
</dbReference>
<feature type="binding site" evidence="6">
    <location>
        <position position="385"/>
    </location>
    <ligand>
        <name>ATP</name>
        <dbReference type="ChEBI" id="CHEBI:30616"/>
    </ligand>
</feature>
<organism evidence="9 10">
    <name type="scientific">Seriola dumerili</name>
    <name type="common">Greater amberjack</name>
    <name type="synonym">Caranx dumerili</name>
    <dbReference type="NCBI Taxonomy" id="41447"/>
    <lineage>
        <taxon>Eukaryota</taxon>
        <taxon>Metazoa</taxon>
        <taxon>Chordata</taxon>
        <taxon>Craniata</taxon>
        <taxon>Vertebrata</taxon>
        <taxon>Euteleostomi</taxon>
        <taxon>Actinopterygii</taxon>
        <taxon>Neopterygii</taxon>
        <taxon>Teleostei</taxon>
        <taxon>Neoteleostei</taxon>
        <taxon>Acanthomorphata</taxon>
        <taxon>Carangaria</taxon>
        <taxon>Carangiformes</taxon>
        <taxon>Carangidae</taxon>
        <taxon>Seriola</taxon>
    </lineage>
</organism>
<feature type="domain" description="Protein kinase" evidence="8">
    <location>
        <begin position="59"/>
        <end position="358"/>
    </location>
</feature>
<dbReference type="STRING" id="41447.ENSSDUP00000011363"/>
<dbReference type="GO" id="GO:0045944">
    <property type="term" value="P:positive regulation of transcription by RNA polymerase II"/>
    <property type="evidence" value="ECO:0007669"/>
    <property type="project" value="TreeGrafter"/>
</dbReference>
<evidence type="ECO:0000313" key="9">
    <source>
        <dbReference type="Ensembl" id="ENSSDUP00000011363.1"/>
    </source>
</evidence>
<feature type="region of interest" description="Disordered" evidence="7">
    <location>
        <begin position="1"/>
        <end position="28"/>
    </location>
</feature>
<dbReference type="SUPFAM" id="SSF56112">
    <property type="entry name" value="Protein kinase-like (PK-like)"/>
    <property type="match status" value="2"/>
</dbReference>
<keyword evidence="3 6" id="KW-0547">Nucleotide-binding</keyword>
<proteinExistence type="predicted"/>
<evidence type="ECO:0000259" key="8">
    <source>
        <dbReference type="PROSITE" id="PS50011"/>
    </source>
</evidence>
<dbReference type="GO" id="GO:0003714">
    <property type="term" value="F:transcription corepressor activity"/>
    <property type="evidence" value="ECO:0007669"/>
    <property type="project" value="TreeGrafter"/>
</dbReference>
<dbReference type="PANTHER" id="PTHR24058:SF53">
    <property type="entry name" value="HOMEODOMAIN-INTERACTING PROTEIN KINASE 2"/>
    <property type="match status" value="1"/>
</dbReference>
<keyword evidence="10" id="KW-1185">Reference proteome</keyword>
<dbReference type="Gene3D" id="1.10.510.10">
    <property type="entry name" value="Transferase(Phosphotransferase) domain 1"/>
    <property type="match status" value="2"/>
</dbReference>
<evidence type="ECO:0000256" key="7">
    <source>
        <dbReference type="SAM" id="MobiDB-lite"/>
    </source>
</evidence>
<dbReference type="PROSITE" id="PS50011">
    <property type="entry name" value="PROTEIN_KINASE_DOM"/>
    <property type="match status" value="2"/>
</dbReference>
<dbReference type="InterPro" id="IPR011009">
    <property type="entry name" value="Kinase-like_dom_sf"/>
</dbReference>
<dbReference type="Pfam" id="PF00069">
    <property type="entry name" value="Pkinase"/>
    <property type="match status" value="2"/>
</dbReference>
<dbReference type="Proteomes" id="UP000261420">
    <property type="component" value="Unplaced"/>
</dbReference>
<evidence type="ECO:0000256" key="2">
    <source>
        <dbReference type="ARBA" id="ARBA00022679"/>
    </source>
</evidence>
<dbReference type="Gene3D" id="3.30.200.20">
    <property type="entry name" value="Phosphorylase Kinase, domain 1"/>
    <property type="match status" value="2"/>
</dbReference>
<protein>
    <recommendedName>
        <fullName evidence="8">Protein kinase domain-containing protein</fullName>
    </recommendedName>
</protein>
<name>A0A3B4TZG9_SERDU</name>
<dbReference type="AlphaFoldDB" id="A0A3B4TZG9"/>
<evidence type="ECO:0000256" key="1">
    <source>
        <dbReference type="ARBA" id="ARBA00022527"/>
    </source>
</evidence>
<keyword evidence="1" id="KW-0723">Serine/threonine-protein kinase</keyword>
<dbReference type="InterPro" id="IPR000719">
    <property type="entry name" value="Prot_kinase_dom"/>
</dbReference>
<evidence type="ECO:0000256" key="5">
    <source>
        <dbReference type="ARBA" id="ARBA00022840"/>
    </source>
</evidence>
<dbReference type="Ensembl" id="ENSSDUT00000011575.1">
    <property type="protein sequence ID" value="ENSSDUP00000011363.1"/>
    <property type="gene ID" value="ENSSDUG00000007053.1"/>
</dbReference>
<feature type="domain" description="Protein kinase" evidence="8">
    <location>
        <begin position="352"/>
        <end position="676"/>
    </location>
</feature>
<reference evidence="9" key="2">
    <citation type="submission" date="2025-09" db="UniProtKB">
        <authorList>
            <consortium name="Ensembl"/>
        </authorList>
    </citation>
    <scope>IDENTIFICATION</scope>
</reference>
<dbReference type="GeneTree" id="ENSGT00940000164472"/>